<keyword evidence="5 11" id="KW-0479">Metal-binding</keyword>
<reference evidence="14 15" key="1">
    <citation type="submission" date="2018-06" db="EMBL/GenBank/DDBJ databases">
        <title>Nitrincola tibetense sp. nov., isolated from Lake XuguoCo on Tibetan Plateau.</title>
        <authorList>
            <person name="Xing P."/>
        </authorList>
    </citation>
    <scope>NUCLEOTIDE SEQUENCE [LARGE SCALE GENOMIC DNA]</scope>
    <source>
        <strain evidence="15">xg18</strain>
    </source>
</reference>
<feature type="binding site" evidence="11">
    <location>
        <position position="8"/>
    </location>
    <ligand>
        <name>ATP</name>
        <dbReference type="ChEBI" id="CHEBI:30616"/>
    </ligand>
</feature>
<evidence type="ECO:0000313" key="14">
    <source>
        <dbReference type="EMBL" id="RAU17927.1"/>
    </source>
</evidence>
<dbReference type="GO" id="GO:0004810">
    <property type="term" value="F:CCA tRNA nucleotidyltransferase activity"/>
    <property type="evidence" value="ECO:0007669"/>
    <property type="project" value="UniProtKB-UniRule"/>
</dbReference>
<gene>
    <name evidence="11" type="primary">cca</name>
    <name evidence="14" type="ORF">DN062_11235</name>
</gene>
<evidence type="ECO:0000259" key="13">
    <source>
        <dbReference type="Pfam" id="PF12627"/>
    </source>
</evidence>
<dbReference type="CDD" id="cd05398">
    <property type="entry name" value="NT_ClassII-CCAase"/>
    <property type="match status" value="1"/>
</dbReference>
<dbReference type="GO" id="GO:0005524">
    <property type="term" value="F:ATP binding"/>
    <property type="evidence" value="ECO:0007669"/>
    <property type="project" value="UniProtKB-UniRule"/>
</dbReference>
<feature type="binding site" evidence="11">
    <location>
        <position position="140"/>
    </location>
    <ligand>
        <name>ATP</name>
        <dbReference type="ChEBI" id="CHEBI:30616"/>
    </ligand>
</feature>
<evidence type="ECO:0000256" key="5">
    <source>
        <dbReference type="ARBA" id="ARBA00022723"/>
    </source>
</evidence>
<comment type="miscellaneous">
    <text evidence="11">A single active site specifically recognizes both ATP and CTP and is responsible for their addition.</text>
</comment>
<dbReference type="Pfam" id="PF12627">
    <property type="entry name" value="PolyA_pol_RNAbd"/>
    <property type="match status" value="1"/>
</dbReference>
<comment type="function">
    <text evidence="11">Catalyzes the addition and repair of the essential 3'-terminal CCA sequence in tRNAs without using a nucleic acid template. Adds these three nucleotides in the order of C, C, and A to the tRNA nucleotide-73, using CTP and ATP as substrates and producing inorganic pyrophosphate. tRNA 3'-terminal CCA addition is required both for tRNA processing and repair. Also involved in tRNA surveillance by mediating tandem CCA addition to generate a CCACCA at the 3' terminus of unstable tRNAs. While stable tRNAs receive only 3'-terminal CCA, unstable tRNAs are marked with CCACCA and rapidly degraded.</text>
</comment>
<evidence type="ECO:0000313" key="15">
    <source>
        <dbReference type="Proteomes" id="UP000250744"/>
    </source>
</evidence>
<protein>
    <recommendedName>
        <fullName evidence="11">CCA-adding enzyme</fullName>
        <ecNumber evidence="11">2.7.7.72</ecNumber>
    </recommendedName>
    <alternativeName>
        <fullName evidence="11">CCA tRNA nucleotidyltransferase</fullName>
    </alternativeName>
    <alternativeName>
        <fullName evidence="11">tRNA CCA-pyrophosphorylase</fullName>
    </alternativeName>
    <alternativeName>
        <fullName evidence="11">tRNA adenylyl-/cytidylyl- transferase</fullName>
    </alternativeName>
    <alternativeName>
        <fullName evidence="11">tRNA nucleotidyltransferase</fullName>
    </alternativeName>
    <alternativeName>
        <fullName evidence="11">tRNA-NT</fullName>
    </alternativeName>
</protein>
<keyword evidence="3 11" id="KW-0819">tRNA processing</keyword>
<feature type="binding site" evidence="11">
    <location>
        <position position="23"/>
    </location>
    <ligand>
        <name>Mg(2+)</name>
        <dbReference type="ChEBI" id="CHEBI:18420"/>
    </ligand>
</feature>
<feature type="binding site" evidence="11">
    <location>
        <position position="137"/>
    </location>
    <ligand>
        <name>CTP</name>
        <dbReference type="ChEBI" id="CHEBI:37563"/>
    </ligand>
</feature>
<evidence type="ECO:0000259" key="12">
    <source>
        <dbReference type="Pfam" id="PF01743"/>
    </source>
</evidence>
<dbReference type="Pfam" id="PF01743">
    <property type="entry name" value="PolyA_pol"/>
    <property type="match status" value="1"/>
</dbReference>
<comment type="catalytic activity">
    <reaction evidence="11">
        <text>a tRNA with a 3' CCA end + 2 CTP + ATP = a tRNA with a 3' CCACCA end + 3 diphosphate</text>
        <dbReference type="Rhea" id="RHEA:76235"/>
        <dbReference type="Rhea" id="RHEA-COMP:10468"/>
        <dbReference type="Rhea" id="RHEA-COMP:18655"/>
        <dbReference type="ChEBI" id="CHEBI:30616"/>
        <dbReference type="ChEBI" id="CHEBI:33019"/>
        <dbReference type="ChEBI" id="CHEBI:37563"/>
        <dbReference type="ChEBI" id="CHEBI:83071"/>
        <dbReference type="ChEBI" id="CHEBI:195187"/>
    </reaction>
</comment>
<comment type="catalytic activity">
    <reaction evidence="11">
        <text>a tRNA precursor + 2 CTP + ATP = a tRNA with a 3' CCA end + 3 diphosphate</text>
        <dbReference type="Rhea" id="RHEA:14433"/>
        <dbReference type="Rhea" id="RHEA-COMP:10465"/>
        <dbReference type="Rhea" id="RHEA-COMP:10468"/>
        <dbReference type="ChEBI" id="CHEBI:30616"/>
        <dbReference type="ChEBI" id="CHEBI:33019"/>
        <dbReference type="ChEBI" id="CHEBI:37563"/>
        <dbReference type="ChEBI" id="CHEBI:74896"/>
        <dbReference type="ChEBI" id="CHEBI:83071"/>
        <dbReference type="EC" id="2.7.7.72"/>
    </reaction>
</comment>
<evidence type="ECO:0000256" key="10">
    <source>
        <dbReference type="ARBA" id="ARBA00022884"/>
    </source>
</evidence>
<dbReference type="OrthoDB" id="9805698at2"/>
<feature type="domain" description="tRNA nucleotidyltransferase/poly(A) polymerase RNA and SrmB- binding" evidence="13">
    <location>
        <begin position="149"/>
        <end position="210"/>
    </location>
</feature>
<dbReference type="AlphaFoldDB" id="A0A364NM22"/>
<dbReference type="RefSeq" id="WP_112159415.1">
    <property type="nucleotide sequence ID" value="NZ_QKRX01000007.1"/>
</dbReference>
<dbReference type="SUPFAM" id="SSF81301">
    <property type="entry name" value="Nucleotidyltransferase"/>
    <property type="match status" value="1"/>
</dbReference>
<name>A0A364NM22_9GAMM</name>
<dbReference type="InterPro" id="IPR002646">
    <property type="entry name" value="PolA_pol_head_dom"/>
</dbReference>
<dbReference type="Gene3D" id="3.30.460.10">
    <property type="entry name" value="Beta Polymerase, domain 2"/>
    <property type="match status" value="1"/>
</dbReference>
<dbReference type="EMBL" id="QKRX01000007">
    <property type="protein sequence ID" value="RAU17927.1"/>
    <property type="molecule type" value="Genomic_DNA"/>
</dbReference>
<dbReference type="GO" id="GO:0042245">
    <property type="term" value="P:RNA repair"/>
    <property type="evidence" value="ECO:0007669"/>
    <property type="project" value="UniProtKB-KW"/>
</dbReference>
<dbReference type="InterPro" id="IPR012006">
    <property type="entry name" value="CCA_bact"/>
</dbReference>
<dbReference type="GO" id="GO:0000287">
    <property type="term" value="F:magnesium ion binding"/>
    <property type="evidence" value="ECO:0007669"/>
    <property type="project" value="UniProtKB-UniRule"/>
</dbReference>
<dbReference type="GO" id="GO:0000049">
    <property type="term" value="F:tRNA binding"/>
    <property type="evidence" value="ECO:0007669"/>
    <property type="project" value="UniProtKB-UniRule"/>
</dbReference>
<keyword evidence="6 11" id="KW-0547">Nucleotide-binding</keyword>
<comment type="similarity">
    <text evidence="11">Belongs to the tRNA nucleotidyltransferase/poly(A) polymerase family. Bacterial CCA-adding enzyme type 2 subfamily.</text>
</comment>
<dbReference type="Proteomes" id="UP000250744">
    <property type="component" value="Unassembled WGS sequence"/>
</dbReference>
<dbReference type="EC" id="2.7.7.72" evidence="11"/>
<evidence type="ECO:0000256" key="2">
    <source>
        <dbReference type="ARBA" id="ARBA00022679"/>
    </source>
</evidence>
<evidence type="ECO:0000256" key="6">
    <source>
        <dbReference type="ARBA" id="ARBA00022741"/>
    </source>
</evidence>
<sequence>MQICLVGGAVRDQLLGIQSQDRDWVVVGATEKEMIVQGFRPVGRDFPVFIHPNTGEEYALARTERKSGHGYAGFTFFASPDVSLEEDLARRDLTINAMAQLPSGEIIDPFSGQKDLQDKVLRHVSSAFSEDPLRVLRVARFAAQFHHLGFQVATDTMSLMREISASGELGFLSAERVAQEFEKALCSQHPLVFLDILKQCNALDCLFSEFSRLDLEPLSPSMLRLKILNPAPELSFALLCQAISELQEVNTASLIQDLCLRIKMPNRYRDLARQFVRFYSFMSDFAQLSPQQKLTIIKELRLLKEPNTLPELISLYLSRDPQMTHEDFESLQRLLQRIRALSPQSFMTKGLTGAELGKAIEAAQLDICALDTKYT</sequence>
<feature type="binding site" evidence="11">
    <location>
        <position position="11"/>
    </location>
    <ligand>
        <name>CTP</name>
        <dbReference type="ChEBI" id="CHEBI:37563"/>
    </ligand>
</feature>
<evidence type="ECO:0000256" key="8">
    <source>
        <dbReference type="ARBA" id="ARBA00022840"/>
    </source>
</evidence>
<feature type="binding site" evidence="11">
    <location>
        <position position="91"/>
    </location>
    <ligand>
        <name>ATP</name>
        <dbReference type="ChEBI" id="CHEBI:30616"/>
    </ligand>
</feature>
<evidence type="ECO:0000256" key="3">
    <source>
        <dbReference type="ARBA" id="ARBA00022694"/>
    </source>
</evidence>
<keyword evidence="4 11" id="KW-0548">Nucleotidyltransferase</keyword>
<dbReference type="InterPro" id="IPR043519">
    <property type="entry name" value="NT_sf"/>
</dbReference>
<keyword evidence="10 11" id="KW-0694">RNA-binding</keyword>
<dbReference type="PANTHER" id="PTHR47545:SF1">
    <property type="entry name" value="MULTIFUNCTIONAL CCA PROTEIN"/>
    <property type="match status" value="1"/>
</dbReference>
<dbReference type="SUPFAM" id="SSF81891">
    <property type="entry name" value="Poly A polymerase C-terminal region-like"/>
    <property type="match status" value="1"/>
</dbReference>
<dbReference type="PANTHER" id="PTHR47545">
    <property type="entry name" value="MULTIFUNCTIONAL CCA PROTEIN"/>
    <property type="match status" value="1"/>
</dbReference>
<comment type="cofactor">
    <cofactor evidence="1 11">
        <name>Mg(2+)</name>
        <dbReference type="ChEBI" id="CHEBI:18420"/>
    </cofactor>
</comment>
<feature type="domain" description="Poly A polymerase head" evidence="12">
    <location>
        <begin position="5"/>
        <end position="122"/>
    </location>
</feature>
<keyword evidence="2 11" id="KW-0808">Transferase</keyword>
<feature type="binding site" evidence="11">
    <location>
        <position position="11"/>
    </location>
    <ligand>
        <name>ATP</name>
        <dbReference type="ChEBI" id="CHEBI:30616"/>
    </ligand>
</feature>
<proteinExistence type="inferred from homology"/>
<feature type="binding site" evidence="11">
    <location>
        <position position="137"/>
    </location>
    <ligand>
        <name>ATP</name>
        <dbReference type="ChEBI" id="CHEBI:30616"/>
    </ligand>
</feature>
<dbReference type="InterPro" id="IPR050124">
    <property type="entry name" value="tRNA_CCA-adding_enzyme"/>
</dbReference>
<dbReference type="GO" id="GO:0160016">
    <property type="term" value="F:CCACCA tRNA nucleotidyltransferase activity"/>
    <property type="evidence" value="ECO:0007669"/>
    <property type="project" value="RHEA"/>
</dbReference>
<keyword evidence="8 11" id="KW-0067">ATP-binding</keyword>
<feature type="binding site" evidence="11">
    <location>
        <position position="140"/>
    </location>
    <ligand>
        <name>CTP</name>
        <dbReference type="ChEBI" id="CHEBI:37563"/>
    </ligand>
</feature>
<organism evidence="14 15">
    <name type="scientific">Nitrincola tibetensis</name>
    <dbReference type="NCBI Taxonomy" id="2219697"/>
    <lineage>
        <taxon>Bacteria</taxon>
        <taxon>Pseudomonadati</taxon>
        <taxon>Pseudomonadota</taxon>
        <taxon>Gammaproteobacteria</taxon>
        <taxon>Oceanospirillales</taxon>
        <taxon>Oceanospirillaceae</taxon>
        <taxon>Nitrincola</taxon>
    </lineage>
</organism>
<accession>A0A364NM22</accession>
<dbReference type="GO" id="GO:0001680">
    <property type="term" value="P:tRNA 3'-terminal CCA addition"/>
    <property type="evidence" value="ECO:0007669"/>
    <property type="project" value="UniProtKB-UniRule"/>
</dbReference>
<keyword evidence="9 11" id="KW-0460">Magnesium</keyword>
<dbReference type="InterPro" id="IPR032828">
    <property type="entry name" value="PolyA_RNA-bd"/>
</dbReference>
<evidence type="ECO:0000256" key="7">
    <source>
        <dbReference type="ARBA" id="ARBA00022800"/>
    </source>
</evidence>
<evidence type="ECO:0000256" key="11">
    <source>
        <dbReference type="HAMAP-Rule" id="MF_01262"/>
    </source>
</evidence>
<evidence type="ECO:0000256" key="1">
    <source>
        <dbReference type="ARBA" id="ARBA00001946"/>
    </source>
</evidence>
<feature type="binding site" evidence="11">
    <location>
        <position position="91"/>
    </location>
    <ligand>
        <name>CTP</name>
        <dbReference type="ChEBI" id="CHEBI:37563"/>
    </ligand>
</feature>
<feature type="binding site" evidence="11">
    <location>
        <position position="8"/>
    </location>
    <ligand>
        <name>CTP</name>
        <dbReference type="ChEBI" id="CHEBI:37563"/>
    </ligand>
</feature>
<dbReference type="PIRSF" id="PIRSF000813">
    <property type="entry name" value="CCA_bact"/>
    <property type="match status" value="1"/>
</dbReference>
<feature type="binding site" evidence="11">
    <location>
        <position position="21"/>
    </location>
    <ligand>
        <name>Mg(2+)</name>
        <dbReference type="ChEBI" id="CHEBI:18420"/>
    </ligand>
</feature>
<keyword evidence="7 11" id="KW-0692">RNA repair</keyword>
<dbReference type="HAMAP" id="MF_01262">
    <property type="entry name" value="CCA_bact_type2"/>
    <property type="match status" value="1"/>
</dbReference>
<comment type="caution">
    <text evidence="14">The sequence shown here is derived from an EMBL/GenBank/DDBJ whole genome shotgun (WGS) entry which is preliminary data.</text>
</comment>
<keyword evidence="15" id="KW-1185">Reference proteome</keyword>
<evidence type="ECO:0000256" key="4">
    <source>
        <dbReference type="ARBA" id="ARBA00022695"/>
    </source>
</evidence>
<dbReference type="Gene3D" id="1.10.3090.10">
    <property type="entry name" value="cca-adding enzyme, domain 2"/>
    <property type="match status" value="1"/>
</dbReference>
<evidence type="ECO:0000256" key="9">
    <source>
        <dbReference type="ARBA" id="ARBA00022842"/>
    </source>
</evidence>